<dbReference type="PATRIC" id="fig|1396.432.peg.5223"/>
<feature type="domain" description="PepSY" evidence="2">
    <location>
        <begin position="44"/>
        <end position="100"/>
    </location>
</feature>
<evidence type="ECO:0000256" key="1">
    <source>
        <dbReference type="SAM" id="MobiDB-lite"/>
    </source>
</evidence>
<organism evidence="3 4">
    <name type="scientific">Bacillus cereus</name>
    <dbReference type="NCBI Taxonomy" id="1396"/>
    <lineage>
        <taxon>Bacteria</taxon>
        <taxon>Bacillati</taxon>
        <taxon>Bacillota</taxon>
        <taxon>Bacilli</taxon>
        <taxon>Bacillales</taxon>
        <taxon>Bacillaceae</taxon>
        <taxon>Bacillus</taxon>
        <taxon>Bacillus cereus group</taxon>
    </lineage>
</organism>
<dbReference type="Gene3D" id="3.10.450.40">
    <property type="match status" value="1"/>
</dbReference>
<name>A0A150AZI9_BACCE</name>
<gene>
    <name evidence="3" type="ORF">AT274_13850</name>
</gene>
<feature type="compositionally biased region" description="Acidic residues" evidence="1">
    <location>
        <begin position="109"/>
        <end position="127"/>
    </location>
</feature>
<evidence type="ECO:0000313" key="4">
    <source>
        <dbReference type="Proteomes" id="UP000075591"/>
    </source>
</evidence>
<evidence type="ECO:0000313" key="3">
    <source>
        <dbReference type="EMBL" id="KXX90735.1"/>
    </source>
</evidence>
<dbReference type="GeneID" id="45022108"/>
<feature type="region of interest" description="Disordered" evidence="1">
    <location>
        <begin position="104"/>
        <end position="127"/>
    </location>
</feature>
<proteinExistence type="predicted"/>
<dbReference type="EMBL" id="LOMT01000118">
    <property type="protein sequence ID" value="KXX90735.1"/>
    <property type="molecule type" value="Genomic_DNA"/>
</dbReference>
<dbReference type="RefSeq" id="WP_000780501.1">
    <property type="nucleotide sequence ID" value="NZ_JARPVK010000006.1"/>
</dbReference>
<reference evidence="3 4" key="1">
    <citation type="submission" date="2015-12" db="EMBL/GenBank/DDBJ databases">
        <title>Bacillus cereus Group isolate.</title>
        <authorList>
            <person name="Kovac J."/>
        </authorList>
    </citation>
    <scope>NUCLEOTIDE SEQUENCE [LARGE SCALE GENOMIC DNA]</scope>
    <source>
        <strain evidence="3 4">FSL W8-0275</strain>
    </source>
</reference>
<comment type="caution">
    <text evidence="3">The sequence shown here is derived from an EMBL/GenBank/DDBJ whole genome shotgun (WGS) entry which is preliminary data.</text>
</comment>
<evidence type="ECO:0000259" key="2">
    <source>
        <dbReference type="Pfam" id="PF03413"/>
    </source>
</evidence>
<sequence>MKLWIGIVMVLFIAGGTAYGVNAMEYEETRYEEREEKSYESKELSPETAKQIAIEKVNGVVEEIDVERMDDKGVYEIEVETNKGEEEIYINKKNGNIIAEKEFEFIKNEDEDDDKGEDDMEYDDLDD</sequence>
<dbReference type="Proteomes" id="UP000075591">
    <property type="component" value="Unassembled WGS sequence"/>
</dbReference>
<dbReference type="InterPro" id="IPR025711">
    <property type="entry name" value="PepSY"/>
</dbReference>
<protein>
    <recommendedName>
        <fullName evidence="2">PepSY domain-containing protein</fullName>
    </recommendedName>
</protein>
<dbReference type="AlphaFoldDB" id="A0A150AZI9"/>
<accession>A0A150AZI9</accession>
<dbReference type="Pfam" id="PF03413">
    <property type="entry name" value="PepSY"/>
    <property type="match status" value="1"/>
</dbReference>